<proteinExistence type="inferred from homology"/>
<dbReference type="InterPro" id="IPR014030">
    <property type="entry name" value="Ketoacyl_synth_N"/>
</dbReference>
<protein>
    <submittedName>
        <fullName evidence="6">Beta-ketoacyl-ACP synthase II</fullName>
    </submittedName>
</protein>
<evidence type="ECO:0000256" key="1">
    <source>
        <dbReference type="ARBA" id="ARBA00005194"/>
    </source>
</evidence>
<comment type="pathway">
    <text evidence="1">Lipid metabolism; fatty acid biosynthesis.</text>
</comment>
<dbReference type="RefSeq" id="WP_094984577.1">
    <property type="nucleotide sequence ID" value="NZ_NHNI01000001.1"/>
</dbReference>
<dbReference type="NCBIfam" id="NF006587">
    <property type="entry name" value="PRK09116.1"/>
    <property type="match status" value="1"/>
</dbReference>
<evidence type="ECO:0000256" key="3">
    <source>
        <dbReference type="ARBA" id="ARBA00022679"/>
    </source>
</evidence>
<evidence type="ECO:0000313" key="6">
    <source>
        <dbReference type="EMBL" id="OZY87087.1"/>
    </source>
</evidence>
<dbReference type="InterPro" id="IPR016039">
    <property type="entry name" value="Thiolase-like"/>
</dbReference>
<dbReference type="InterPro" id="IPR020841">
    <property type="entry name" value="PKS_Beta-ketoAc_synthase_dom"/>
</dbReference>
<evidence type="ECO:0000259" key="5">
    <source>
        <dbReference type="PROSITE" id="PS52004"/>
    </source>
</evidence>
<dbReference type="Pfam" id="PF00109">
    <property type="entry name" value="ketoacyl-synt"/>
    <property type="match status" value="1"/>
</dbReference>
<evidence type="ECO:0000256" key="4">
    <source>
        <dbReference type="RuleBase" id="RU003694"/>
    </source>
</evidence>
<dbReference type="EMBL" id="NHNI01000001">
    <property type="protein sequence ID" value="OZY87087.1"/>
    <property type="molecule type" value="Genomic_DNA"/>
</dbReference>
<dbReference type="PROSITE" id="PS00606">
    <property type="entry name" value="KS3_1"/>
    <property type="match status" value="1"/>
</dbReference>
<evidence type="ECO:0000313" key="7">
    <source>
        <dbReference type="Proteomes" id="UP000216101"/>
    </source>
</evidence>
<dbReference type="InterPro" id="IPR000794">
    <property type="entry name" value="Beta-ketoacyl_synthase"/>
</dbReference>
<keyword evidence="3 4" id="KW-0808">Transferase</keyword>
<reference evidence="7" key="1">
    <citation type="submission" date="2017-05" db="EMBL/GenBank/DDBJ databases">
        <authorList>
            <person name="Barney B.M."/>
        </authorList>
    </citation>
    <scope>NUCLEOTIDE SEQUENCE [LARGE SCALE GENOMIC DNA]</scope>
    <source>
        <strain evidence="7">PSBB022</strain>
    </source>
</reference>
<sequence>MTRRVAITGAGAISALGHEWKSIRENLLQLKNRVRYMHEWDQYPELQTRLASPVDDFVLPAHYTMKKKRGMGRVAQMAVAATEQALIHAGLFKDPIISSDATGVAYGSATGSSDAAMEFFGLLEHKSMAKLNGTTYLRMMSHSAAVNISVLFGTCGRMYTTSSACTAGSQGIGFAYEAIRSGQQTIMIAGGAEELCPTQAAVFDTVYSASVKNATPELSPRAFDPQRDGLVLGEGACTLILEDWEHAVARGARILAEVIGFATNCDGNHLVRPNQATMAKVMQKSLLDAQLNPEQIDYISGHGTATLHGDIAESLATQEVMGSNIPFSSLKSYIGHSLGACGSLEAWLGIEMMNENWFSPNLNLDEVDENCGQLDYIRNEVRELRAQYFMSNNFAFGGINTSLIFKRV</sequence>
<evidence type="ECO:0000256" key="2">
    <source>
        <dbReference type="ARBA" id="ARBA00008467"/>
    </source>
</evidence>
<dbReference type="SUPFAM" id="SSF53901">
    <property type="entry name" value="Thiolase-like"/>
    <property type="match status" value="2"/>
</dbReference>
<dbReference type="PANTHER" id="PTHR11712">
    <property type="entry name" value="POLYKETIDE SYNTHASE-RELATED"/>
    <property type="match status" value="1"/>
</dbReference>
<dbReference type="CDD" id="cd00834">
    <property type="entry name" value="KAS_I_II"/>
    <property type="match status" value="1"/>
</dbReference>
<dbReference type="SMART" id="SM00825">
    <property type="entry name" value="PKS_KS"/>
    <property type="match status" value="1"/>
</dbReference>
<dbReference type="PANTHER" id="PTHR11712:SF325">
    <property type="entry name" value="3-OXOACYL-(ACYL-CARRIER-PROTEIN) SYNTHASE II FABF"/>
    <property type="match status" value="1"/>
</dbReference>
<dbReference type="UniPathway" id="UPA00094"/>
<organism evidence="6 7">
    <name type="scientific">Cellvibrio mixtus</name>
    <dbReference type="NCBI Taxonomy" id="39650"/>
    <lineage>
        <taxon>Bacteria</taxon>
        <taxon>Pseudomonadati</taxon>
        <taxon>Pseudomonadota</taxon>
        <taxon>Gammaproteobacteria</taxon>
        <taxon>Cellvibrionales</taxon>
        <taxon>Cellvibrionaceae</taxon>
        <taxon>Cellvibrio</taxon>
    </lineage>
</organism>
<dbReference type="Gene3D" id="3.40.47.10">
    <property type="match status" value="2"/>
</dbReference>
<keyword evidence="7" id="KW-1185">Reference proteome</keyword>
<accession>A0A266QB40</accession>
<dbReference type="GO" id="GO:0004315">
    <property type="term" value="F:3-oxoacyl-[acyl-carrier-protein] synthase activity"/>
    <property type="evidence" value="ECO:0007669"/>
    <property type="project" value="InterPro"/>
</dbReference>
<comment type="caution">
    <text evidence="6">The sequence shown here is derived from an EMBL/GenBank/DDBJ whole genome shotgun (WGS) entry which is preliminary data.</text>
</comment>
<dbReference type="GO" id="GO:0005829">
    <property type="term" value="C:cytosol"/>
    <property type="evidence" value="ECO:0007669"/>
    <property type="project" value="TreeGrafter"/>
</dbReference>
<dbReference type="InterPro" id="IPR018201">
    <property type="entry name" value="Ketoacyl_synth_AS"/>
</dbReference>
<gene>
    <name evidence="6" type="ORF">CBP51_08905</name>
</gene>
<dbReference type="InterPro" id="IPR014031">
    <property type="entry name" value="Ketoacyl_synth_C"/>
</dbReference>
<dbReference type="Proteomes" id="UP000216101">
    <property type="component" value="Unassembled WGS sequence"/>
</dbReference>
<dbReference type="GO" id="GO:0006633">
    <property type="term" value="P:fatty acid biosynthetic process"/>
    <property type="evidence" value="ECO:0007669"/>
    <property type="project" value="UniProtKB-UniPathway"/>
</dbReference>
<name>A0A266QB40_9GAMM</name>
<dbReference type="AlphaFoldDB" id="A0A266QB40"/>
<feature type="domain" description="Ketosynthase family 3 (KS3)" evidence="5">
    <location>
        <begin position="2"/>
        <end position="407"/>
    </location>
</feature>
<dbReference type="PROSITE" id="PS52004">
    <property type="entry name" value="KS3_2"/>
    <property type="match status" value="1"/>
</dbReference>
<comment type="similarity">
    <text evidence="2 4">Belongs to the thiolase-like superfamily. Beta-ketoacyl-ACP synthases family.</text>
</comment>
<dbReference type="Pfam" id="PF02801">
    <property type="entry name" value="Ketoacyl-synt_C"/>
    <property type="match status" value="1"/>
</dbReference>